<accession>A0ABY5DVX6</accession>
<protein>
    <submittedName>
        <fullName evidence="1">Uncharacterized protein</fullName>
    </submittedName>
</protein>
<dbReference type="Proteomes" id="UP001056035">
    <property type="component" value="Chromosome"/>
</dbReference>
<dbReference type="RefSeq" id="WP_254571914.1">
    <property type="nucleotide sequence ID" value="NZ_CP098502.1"/>
</dbReference>
<evidence type="ECO:0000313" key="2">
    <source>
        <dbReference type="Proteomes" id="UP001056035"/>
    </source>
</evidence>
<reference evidence="1 2" key="1">
    <citation type="submission" date="2022-06" db="EMBL/GenBank/DDBJ databases">
        <title>Paraconexibacter antarcticus.</title>
        <authorList>
            <person name="Kim C.S."/>
        </authorList>
    </citation>
    <scope>NUCLEOTIDE SEQUENCE [LARGE SCALE GENOMIC DNA]</scope>
    <source>
        <strain evidence="1 2">02-257</strain>
    </source>
</reference>
<name>A0ABY5DVX6_9ACTN</name>
<sequence>MRPSRLMPRIGMAAHVHGAAGDLTVVRVDGARLVVADEDGDETAFVIHRLTGHWVREGDPYWGRRLQLSDERAG</sequence>
<proteinExistence type="predicted"/>
<gene>
    <name evidence="1" type="ORF">NBH00_03215</name>
</gene>
<evidence type="ECO:0000313" key="1">
    <source>
        <dbReference type="EMBL" id="UTI65227.1"/>
    </source>
</evidence>
<organism evidence="1 2">
    <name type="scientific">Paraconexibacter antarcticus</name>
    <dbReference type="NCBI Taxonomy" id="2949664"/>
    <lineage>
        <taxon>Bacteria</taxon>
        <taxon>Bacillati</taxon>
        <taxon>Actinomycetota</taxon>
        <taxon>Thermoleophilia</taxon>
        <taxon>Solirubrobacterales</taxon>
        <taxon>Paraconexibacteraceae</taxon>
        <taxon>Paraconexibacter</taxon>
    </lineage>
</organism>
<dbReference type="EMBL" id="CP098502">
    <property type="protein sequence ID" value="UTI65227.1"/>
    <property type="molecule type" value="Genomic_DNA"/>
</dbReference>
<keyword evidence="2" id="KW-1185">Reference proteome</keyword>